<keyword evidence="1" id="KW-0812">Transmembrane</keyword>
<dbReference type="Pfam" id="PF11127">
    <property type="entry name" value="YgaP-like_TM"/>
    <property type="match status" value="1"/>
</dbReference>
<evidence type="ECO:0000313" key="8">
    <source>
        <dbReference type="Proteomes" id="UP000278252"/>
    </source>
</evidence>
<reference evidence="5" key="3">
    <citation type="submission" date="2017-04" db="EMBL/GenBank/DDBJ databases">
        <authorList>
            <person name="Afonso C.L."/>
            <person name="Miller P.J."/>
            <person name="Scott M.A."/>
            <person name="Spackman E."/>
            <person name="Goraichik I."/>
            <person name="Dimitrov K.M."/>
            <person name="Suarez D.L."/>
            <person name="Swayne D.E."/>
        </authorList>
    </citation>
    <scope>NUCLEOTIDE SEQUENCE [LARGE SCALE GENOMIC DNA]</scope>
    <source>
        <strain evidence="5">FDF-1</strain>
    </source>
</reference>
<dbReference type="EMBL" id="FXBN01000001">
    <property type="protein sequence ID" value="SMH31681.1"/>
    <property type="molecule type" value="Genomic_DNA"/>
</dbReference>
<dbReference type="EMBL" id="JWTK01000002">
    <property type="protein sequence ID" value="OJH50062.1"/>
    <property type="molecule type" value="Genomic_DNA"/>
</dbReference>
<keyword evidence="1" id="KW-0472">Membrane</keyword>
<sequence length="85" mass="9396">MTFKDILLEENVGGFDLFLRALIGSVATIALAMDLVETYPWNWLVALVALAGLFTAMTRHCTPYHYLGINTAKNNYSSPISSSVR</sequence>
<feature type="domain" description="Inner membrane protein YgaP-like transmembrane" evidence="2">
    <location>
        <begin position="9"/>
        <end position="74"/>
    </location>
</feature>
<keyword evidence="1" id="KW-1133">Transmembrane helix</keyword>
<dbReference type="OrthoDB" id="134799at2157"/>
<dbReference type="Proteomes" id="UP000193969">
    <property type="component" value="Unassembled WGS sequence"/>
</dbReference>
<accession>A0A1L9C6B6</accession>
<evidence type="ECO:0000313" key="6">
    <source>
        <dbReference type="Proteomes" id="UP000185713"/>
    </source>
</evidence>
<dbReference type="InterPro" id="IPR021309">
    <property type="entry name" value="YgaP-like_TM"/>
</dbReference>
<reference evidence="3 6" key="1">
    <citation type="submission" date="2014-12" db="EMBL/GenBank/DDBJ databases">
        <title>The genome sequence of Methanohalophilus portucalensis strain FDF1.</title>
        <authorList>
            <person name="Lai M.-C."/>
            <person name="Lai S.-J."/>
        </authorList>
    </citation>
    <scope>NUCLEOTIDE SEQUENCE [LARGE SCALE GENOMIC DNA]</scope>
    <source>
        <strain evidence="3 6">FDF-1</strain>
    </source>
</reference>
<feature type="transmembrane region" description="Helical" evidence="1">
    <location>
        <begin position="12"/>
        <end position="33"/>
    </location>
</feature>
<dbReference type="STRING" id="523843.SAMN06264941_0492"/>
<evidence type="ECO:0000313" key="4">
    <source>
        <dbReference type="EMBL" id="RNI13148.1"/>
    </source>
</evidence>
<evidence type="ECO:0000313" key="3">
    <source>
        <dbReference type="EMBL" id="OJH50062.1"/>
    </source>
</evidence>
<dbReference type="EMBL" id="RJJH01000001">
    <property type="protein sequence ID" value="RNI13148.1"/>
    <property type="molecule type" value="Genomic_DNA"/>
</dbReference>
<proteinExistence type="predicted"/>
<evidence type="ECO:0000256" key="1">
    <source>
        <dbReference type="SAM" id="Phobius"/>
    </source>
</evidence>
<name>A0A1L9C6B6_9EURY</name>
<dbReference type="Proteomes" id="UP000185713">
    <property type="component" value="Unassembled WGS sequence"/>
</dbReference>
<reference evidence="4 8" key="4">
    <citation type="submission" date="2018-10" db="EMBL/GenBank/DDBJ databases">
        <title>Cultivation of a novel Methanohalophilus strain from Kebrit Deep of the Red Sea and a genomic comparison of members of the genus Methanohalophilus.</title>
        <authorList>
            <person name="Guan Y."/>
            <person name="Ngugi D.K."/>
            <person name="Stingl U."/>
        </authorList>
    </citation>
    <scope>NUCLEOTIDE SEQUENCE [LARGE SCALE GENOMIC DNA]</scope>
    <source>
        <strain evidence="4 8">DSM 7471</strain>
    </source>
</reference>
<reference evidence="7" key="2">
    <citation type="submission" date="2017-04" db="EMBL/GenBank/DDBJ databases">
        <authorList>
            <person name="Varghese N."/>
            <person name="Submissions S."/>
        </authorList>
    </citation>
    <scope>NUCLEOTIDE SEQUENCE [LARGE SCALE GENOMIC DNA]</scope>
    <source>
        <strain evidence="7">FDF-1</strain>
    </source>
</reference>
<gene>
    <name evidence="4" type="ORF">EFE41_00730</name>
    <name evidence="3" type="ORF">MPF_0857</name>
    <name evidence="5" type="ORF">SAMN06264941_0492</name>
</gene>
<dbReference type="AlphaFoldDB" id="A0A1L9C6B6"/>
<keyword evidence="7" id="KW-1185">Reference proteome</keyword>
<evidence type="ECO:0000313" key="5">
    <source>
        <dbReference type="EMBL" id="SMH31681.1"/>
    </source>
</evidence>
<dbReference type="Proteomes" id="UP000278252">
    <property type="component" value="Unassembled WGS sequence"/>
</dbReference>
<protein>
    <submittedName>
        <fullName evidence="4">DUF2892 domain-containing protein</fullName>
    </submittedName>
</protein>
<evidence type="ECO:0000313" key="7">
    <source>
        <dbReference type="Proteomes" id="UP000193969"/>
    </source>
</evidence>
<dbReference type="RefSeq" id="WP_072359324.1">
    <property type="nucleotide sequence ID" value="NZ_FXBN01000001.1"/>
</dbReference>
<evidence type="ECO:0000259" key="2">
    <source>
        <dbReference type="Pfam" id="PF11127"/>
    </source>
</evidence>
<feature type="transmembrane region" description="Helical" evidence="1">
    <location>
        <begin position="39"/>
        <end position="57"/>
    </location>
</feature>
<organism evidence="3 6">
    <name type="scientific">Methanohalophilus portucalensis FDF-1</name>
    <dbReference type="NCBI Taxonomy" id="523843"/>
    <lineage>
        <taxon>Archaea</taxon>
        <taxon>Methanobacteriati</taxon>
        <taxon>Methanobacteriota</taxon>
        <taxon>Stenosarchaea group</taxon>
        <taxon>Methanomicrobia</taxon>
        <taxon>Methanosarcinales</taxon>
        <taxon>Methanosarcinaceae</taxon>
        <taxon>Methanohalophilus</taxon>
    </lineage>
</organism>